<feature type="region of interest" description="Disordered" evidence="1">
    <location>
        <begin position="421"/>
        <end position="476"/>
    </location>
</feature>
<organism evidence="3 4">
    <name type="scientific">Brassica campestris</name>
    <name type="common">Field mustard</name>
    <dbReference type="NCBI Taxonomy" id="3711"/>
    <lineage>
        <taxon>Eukaryota</taxon>
        <taxon>Viridiplantae</taxon>
        <taxon>Streptophyta</taxon>
        <taxon>Embryophyta</taxon>
        <taxon>Tracheophyta</taxon>
        <taxon>Spermatophyta</taxon>
        <taxon>Magnoliopsida</taxon>
        <taxon>eudicotyledons</taxon>
        <taxon>Gunneridae</taxon>
        <taxon>Pentapetalae</taxon>
        <taxon>rosids</taxon>
        <taxon>malvids</taxon>
        <taxon>Brassicales</taxon>
        <taxon>Brassicaceae</taxon>
        <taxon>Brassiceae</taxon>
        <taxon>Brassica</taxon>
    </lineage>
</organism>
<dbReference type="InterPro" id="IPR015410">
    <property type="entry name" value="DUF1985"/>
</dbReference>
<feature type="compositionally biased region" description="Low complexity" evidence="1">
    <location>
        <begin position="616"/>
        <end position="664"/>
    </location>
</feature>
<feature type="compositionally biased region" description="Basic residues" evidence="1">
    <location>
        <begin position="463"/>
        <end position="476"/>
    </location>
</feature>
<feature type="compositionally biased region" description="Polar residues" evidence="1">
    <location>
        <begin position="601"/>
        <end position="612"/>
    </location>
</feature>
<gene>
    <name evidence="3" type="ORF">BRARA_D00868</name>
</gene>
<dbReference type="PANTHER" id="PTHR48449:SF1">
    <property type="entry name" value="DUF1985 DOMAIN-CONTAINING PROTEIN"/>
    <property type="match status" value="1"/>
</dbReference>
<feature type="region of interest" description="Disordered" evidence="1">
    <location>
        <begin position="552"/>
        <end position="584"/>
    </location>
</feature>
<reference evidence="3 4" key="1">
    <citation type="submission" date="2018-06" db="EMBL/GenBank/DDBJ databases">
        <title>WGS assembly of Brassica rapa FPsc.</title>
        <authorList>
            <person name="Bowman J."/>
            <person name="Kohchi T."/>
            <person name="Yamato K."/>
            <person name="Jenkins J."/>
            <person name="Shu S."/>
            <person name="Ishizaki K."/>
            <person name="Yamaoka S."/>
            <person name="Nishihama R."/>
            <person name="Nakamura Y."/>
            <person name="Berger F."/>
            <person name="Adam C."/>
            <person name="Aki S."/>
            <person name="Althoff F."/>
            <person name="Araki T."/>
            <person name="Arteaga-Vazquez M."/>
            <person name="Balasubrmanian S."/>
            <person name="Bauer D."/>
            <person name="Boehm C."/>
            <person name="Briginshaw L."/>
            <person name="Caballero-Perez J."/>
            <person name="Catarino B."/>
            <person name="Chen F."/>
            <person name="Chiyoda S."/>
            <person name="Chovatia M."/>
            <person name="Davies K."/>
            <person name="Delmans M."/>
            <person name="Demura T."/>
            <person name="Dierschke T."/>
            <person name="Dolan L."/>
            <person name="Dorantes-Acosta A."/>
            <person name="Eklund D."/>
            <person name="Florent S."/>
            <person name="Flores-Sandoval E."/>
            <person name="Fujiyama A."/>
            <person name="Fukuzawa H."/>
            <person name="Galik B."/>
            <person name="Grimanelli D."/>
            <person name="Grimwood J."/>
            <person name="Grossniklaus U."/>
            <person name="Hamada T."/>
            <person name="Haseloff J."/>
            <person name="Hetherington A."/>
            <person name="Higo A."/>
            <person name="Hirakawa Y."/>
            <person name="Hundley H."/>
            <person name="Ikeda Y."/>
            <person name="Inoue K."/>
            <person name="Inoue S."/>
            <person name="Ishida S."/>
            <person name="Jia Q."/>
            <person name="Kakita M."/>
            <person name="Kanazawa T."/>
            <person name="Kawai Y."/>
            <person name="Kawashima T."/>
            <person name="Kennedy M."/>
            <person name="Kinose K."/>
            <person name="Kinoshita T."/>
            <person name="Kohara Y."/>
            <person name="Koide E."/>
            <person name="Komatsu K."/>
            <person name="Kopischke S."/>
            <person name="Kubo M."/>
            <person name="Kyozuka J."/>
            <person name="Lagercrantz U."/>
            <person name="Lin S."/>
            <person name="Lindquist E."/>
            <person name="Lipzen A."/>
            <person name="Lu C."/>
            <person name="Luna E."/>
            <person name="Martienssen R."/>
            <person name="Minamino N."/>
            <person name="Mizutani M."/>
            <person name="Mizutani M."/>
            <person name="Mochizuki N."/>
            <person name="Monte I."/>
            <person name="Mosher R."/>
            <person name="Nagasaki H."/>
            <person name="Nakagami H."/>
            <person name="Naramoto S."/>
            <person name="Nishitani K."/>
            <person name="Ohtani M."/>
            <person name="Okamoto T."/>
            <person name="Okumura M."/>
            <person name="Phillips J."/>
            <person name="Pollak B."/>
            <person name="Reinders A."/>
            <person name="Roevekamp M."/>
            <person name="Sano R."/>
            <person name="Sawa S."/>
            <person name="Schmid M."/>
            <person name="Shirakawa M."/>
            <person name="Solano R."/>
            <person name="Spunde A."/>
            <person name="Suetsugu N."/>
            <person name="Sugano S."/>
            <person name="Sugiyama A."/>
            <person name="Sun R."/>
            <person name="Suzuki Y."/>
            <person name="Takenaka M."/>
            <person name="Takezawa D."/>
            <person name="Tomogane H."/>
            <person name="Tsuzuki M."/>
            <person name="Ueda T."/>
            <person name="Umeda M."/>
            <person name="Ward J."/>
            <person name="Watanabe Y."/>
            <person name="Yazaki K."/>
            <person name="Yokoyama R."/>
            <person name="Yoshitake Y."/>
            <person name="Yotsui I."/>
            <person name="Zachgo S."/>
            <person name="Schmutz J."/>
        </authorList>
    </citation>
    <scope>NUCLEOTIDE SEQUENCE [LARGE SCALE GENOMIC DNA]</scope>
    <source>
        <strain evidence="4">cv. B-3</strain>
    </source>
</reference>
<proteinExistence type="predicted"/>
<dbReference type="Pfam" id="PF09331">
    <property type="entry name" value="DUF1985"/>
    <property type="match status" value="1"/>
</dbReference>
<accession>A0A397ZRL3</accession>
<feature type="domain" description="DUF1985" evidence="2">
    <location>
        <begin position="140"/>
        <end position="279"/>
    </location>
</feature>
<feature type="region of interest" description="Disordered" evidence="1">
    <location>
        <begin position="596"/>
        <end position="671"/>
    </location>
</feature>
<sequence>MTCRGCIWRRRWLFSTANIAAFEQTEDIIAAAVDKEDHLLGGTRIHNSTFAVNKQLLHKVLTREGNNQPDHRLPPRLFATDRFPSGRLNIYSKPDLLAFIRHTLRDTEELDYIRRSCFGKLFDLPARQCPVSCKLIHAMLTRQLVVEDKHTLWSVFGSDPIKFGLQEFGTITGLPCGAFPVGYTTDKEDQSQAHKDPYWIELIGKKRFTTIADLRRKLETDKHMPGPQKLRLALIIIVDGVLIAHQQTPRPTLKYVRMVKDVNAFCLHPWGRESFLKTITCMKPPKFVPLKCEDPTGKLVELLKQETLMLKGFPLALQLLAYQTAPKLLSTIPIPFDSHSIMDLVVPHLPLYPAPSINEILSVEADPDLQVSSLILIHSQPQPGWGVWPDVSNDVRVSYMEQLIADNYHFEKHLWHGGDTSLPITTPDTDEDEPILQENSRKSKAPRKKAAKSKPPPKEALKPRKTSKKTCTTRKQRRISSYFQAAASSSTSNDKILELLSAISEQTTKLTDQVSELKNESKLLRKLLKRKKTPSCLKRSAFNTLLDLSKKGRQAHRGCQTEPTEPTAADLSHQTSPKPMEEDHFFSHSPVVSQYEAHLHGSTSLSKQTTELSAEPVHTTPTQTSPVHTTPTQASPVHTTPTQTSPVHTTPTQTPPVHATPTQASPVHTSPLHASSVHTSLLNPSPVHTTPIQTSPIHTTPIQTSPIHTSPLQASPVHTTPIQASPMYYDSTTHVLCLTQRYVTTLRISNM</sequence>
<evidence type="ECO:0000256" key="1">
    <source>
        <dbReference type="SAM" id="MobiDB-lite"/>
    </source>
</evidence>
<dbReference type="Proteomes" id="UP000264353">
    <property type="component" value="Chromosome A4"/>
</dbReference>
<protein>
    <recommendedName>
        <fullName evidence="2">DUF1985 domain-containing protein</fullName>
    </recommendedName>
</protein>
<feature type="compositionally biased region" description="Basic residues" evidence="1">
    <location>
        <begin position="442"/>
        <end position="452"/>
    </location>
</feature>
<dbReference type="EMBL" id="CM010631">
    <property type="protein sequence ID" value="RID65686.1"/>
    <property type="molecule type" value="Genomic_DNA"/>
</dbReference>
<evidence type="ECO:0000259" key="2">
    <source>
        <dbReference type="Pfam" id="PF09331"/>
    </source>
</evidence>
<dbReference type="AlphaFoldDB" id="A0A397ZRL3"/>
<evidence type="ECO:0000313" key="3">
    <source>
        <dbReference type="EMBL" id="RID65686.1"/>
    </source>
</evidence>
<dbReference type="PANTHER" id="PTHR48449">
    <property type="entry name" value="DUF1985 DOMAIN-CONTAINING PROTEIN"/>
    <property type="match status" value="1"/>
</dbReference>
<evidence type="ECO:0000313" key="4">
    <source>
        <dbReference type="Proteomes" id="UP000264353"/>
    </source>
</evidence>
<name>A0A397ZRL3_BRACM</name>